<keyword evidence="5" id="KW-1185">Reference proteome</keyword>
<evidence type="ECO:0000313" key="5">
    <source>
        <dbReference type="Proteomes" id="UP000004662"/>
    </source>
</evidence>
<sequence length="285" mass="30976">MRHFSLILGLLVWLAAAPALAATGEQDPPPAPEAASPSTTDQQAPAPAATGQQPPAPDIAPEAAAPVQAMCGLLKSKQSFTFTAEVSSEQVYPNGQTVQLTRNVEMAIRRPDKLYARISGDDRDRVFVYDGKTVVVADLDRGVYAMVDAPPTIDATLDMLSDKYDIHAPLADLLYADPCAVMLQTVRTGDCVGAHTAEGKTCDHLVFSQKESDWQLWVEKGKAPLPRKLVINDKQVMGWPQFSATFSQWDLNPRLPAGLFTFKPQQDARQIDFMPLVSGQGETTK</sequence>
<dbReference type="InterPro" id="IPR029046">
    <property type="entry name" value="LolA/LolB/LppX"/>
</dbReference>
<dbReference type="RefSeq" id="WP_009179668.1">
    <property type="nucleotide sequence ID" value="NZ_CM001368.1"/>
</dbReference>
<evidence type="ECO:0000256" key="1">
    <source>
        <dbReference type="ARBA" id="ARBA00022729"/>
    </source>
</evidence>
<keyword evidence="1 3" id="KW-0732">Signal</keyword>
<dbReference type="EMBL" id="CM001368">
    <property type="protein sequence ID" value="EHJ46214.1"/>
    <property type="molecule type" value="Genomic_DNA"/>
</dbReference>
<dbReference type="SUPFAM" id="SSF89392">
    <property type="entry name" value="Prokaryotic lipoproteins and lipoprotein localization factors"/>
    <property type="match status" value="1"/>
</dbReference>
<feature type="compositionally biased region" description="Low complexity" evidence="2">
    <location>
        <begin position="33"/>
        <end position="60"/>
    </location>
</feature>
<dbReference type="eggNOG" id="COG3900">
    <property type="taxonomic scope" value="Bacteria"/>
</dbReference>
<proteinExistence type="predicted"/>
<gene>
    <name evidence="4" type="ORF">DFW101_0197</name>
</gene>
<organism evidence="4 5">
    <name type="scientific">Solidesulfovibrio carbinoliphilus subsp. oakridgensis</name>
    <dbReference type="NCBI Taxonomy" id="694327"/>
    <lineage>
        <taxon>Bacteria</taxon>
        <taxon>Pseudomonadati</taxon>
        <taxon>Thermodesulfobacteriota</taxon>
        <taxon>Desulfovibrionia</taxon>
        <taxon>Desulfovibrionales</taxon>
        <taxon>Desulfovibrionaceae</taxon>
        <taxon>Solidesulfovibrio</taxon>
    </lineage>
</organism>
<feature type="chain" id="PRO_5003503446" description="Periplasmic protein" evidence="3">
    <location>
        <begin position="22"/>
        <end position="285"/>
    </location>
</feature>
<feature type="signal peptide" evidence="3">
    <location>
        <begin position="1"/>
        <end position="21"/>
    </location>
</feature>
<evidence type="ECO:0000313" key="4">
    <source>
        <dbReference type="EMBL" id="EHJ46214.1"/>
    </source>
</evidence>
<dbReference type="HOGENOM" id="CLU_074811_2_0_7"/>
<dbReference type="STRING" id="694327.DFW101_0197"/>
<dbReference type="InterPro" id="IPR019207">
    <property type="entry name" value="DUF2092"/>
</dbReference>
<dbReference type="Gene3D" id="2.50.20.10">
    <property type="entry name" value="Lipoprotein localisation LolA/LolB/LppX"/>
    <property type="match status" value="1"/>
</dbReference>
<reference evidence="5" key="1">
    <citation type="journal article" date="2015" name="Genome Announc.">
        <title>High-Quality Draft Genome Sequence of Desulfovibrio carbinoliphilus FW-101-2B, an Organic Acid-Oxidizing Sulfate-Reducing Bacterium Isolated from Uranium(VI)-Contaminated Groundwater.</title>
        <authorList>
            <person name="Ramsay B.D."/>
            <person name="Hwang C."/>
            <person name="Woo H.L."/>
            <person name="Carroll S.L."/>
            <person name="Lucas S."/>
            <person name="Han J."/>
            <person name="Lapidus A.L."/>
            <person name="Cheng J.F."/>
            <person name="Goodwin L.A."/>
            <person name="Pitluck S."/>
            <person name="Peters L."/>
            <person name="Chertkov O."/>
            <person name="Held B."/>
            <person name="Detter J.C."/>
            <person name="Han C.S."/>
            <person name="Tapia R."/>
            <person name="Land M.L."/>
            <person name="Hauser L.J."/>
            <person name="Kyrpides N.C."/>
            <person name="Ivanova N.N."/>
            <person name="Mikhailova N."/>
            <person name="Pagani I."/>
            <person name="Woyke T."/>
            <person name="Arkin A.P."/>
            <person name="Dehal P."/>
            <person name="Chivian D."/>
            <person name="Criddle C.S."/>
            <person name="Wu W."/>
            <person name="Chakraborty R."/>
            <person name="Hazen T.C."/>
            <person name="Fields M.W."/>
        </authorList>
    </citation>
    <scope>NUCLEOTIDE SEQUENCE [LARGE SCALE GENOMIC DNA]</scope>
    <source>
        <strain evidence="5">FW-101-2B</strain>
    </source>
</reference>
<evidence type="ECO:0008006" key="6">
    <source>
        <dbReference type="Google" id="ProtNLM"/>
    </source>
</evidence>
<name>G7QCQ8_9BACT</name>
<evidence type="ECO:0000256" key="3">
    <source>
        <dbReference type="SAM" id="SignalP"/>
    </source>
</evidence>
<dbReference type="AlphaFoldDB" id="G7QCQ8"/>
<feature type="region of interest" description="Disordered" evidence="2">
    <location>
        <begin position="23"/>
        <end position="60"/>
    </location>
</feature>
<evidence type="ECO:0000256" key="2">
    <source>
        <dbReference type="SAM" id="MobiDB-lite"/>
    </source>
</evidence>
<accession>G7QCQ8</accession>
<dbReference type="Pfam" id="PF09865">
    <property type="entry name" value="DUF2092"/>
    <property type="match status" value="1"/>
</dbReference>
<protein>
    <recommendedName>
        <fullName evidence="6">Periplasmic protein</fullName>
    </recommendedName>
</protein>
<dbReference type="Proteomes" id="UP000004662">
    <property type="component" value="Chromosome"/>
</dbReference>
<dbReference type="OrthoDB" id="116979at2"/>